<feature type="compositionally biased region" description="Polar residues" evidence="13">
    <location>
        <begin position="565"/>
        <end position="575"/>
    </location>
</feature>
<dbReference type="PANTHER" id="PTHR12849:SF0">
    <property type="entry name" value="LARIAT DEBRANCHING ENZYME"/>
    <property type="match status" value="1"/>
</dbReference>
<evidence type="ECO:0000256" key="5">
    <source>
        <dbReference type="ARBA" id="ARBA00006045"/>
    </source>
</evidence>
<evidence type="ECO:0000256" key="2">
    <source>
        <dbReference type="ARBA" id="ARBA00001947"/>
    </source>
</evidence>
<comment type="cofactor">
    <cofactor evidence="3">
        <name>Fe(2+)</name>
        <dbReference type="ChEBI" id="CHEBI:29033"/>
    </cofactor>
</comment>
<proteinExistence type="inferred from homology"/>
<sequence>MRATHRCKGVVFGRDANGTETKDLRGSSADLTWLLPLRQAKQTNKQTNTKQTDMKIAVEGCCHGELDKIYETIGYLERKEGIKVDVLLCCGDFQAVRNEGDLKCMAVPPKYRHMQTFYKYYSGEKKAPVLTIFIGGNHEASNHLQELPYGGWVAPNIYYLGYAGVVRYRGVRIGGLSGIFKTHDYRKGHYEFPPYNQETLRSVYHIRNSDVFKLKQIRMPIDVFMTHDWPRGIYHYGSTEQLLRKKKFLRDEVESGTLGSPAAAELLNHLQPGYWFSAHLHVKFAAMMQHEARGNAAPKTTKFLSLDKCLPHRDFLQVVEIADRPGSSEKLEYDPEWLAILKATTRLQKPSPNIWHPPENNGLHSRWDYSASEEAMMEIVSALNGELCIPENFSPTVPAYDPSRPQPHAPPAYCTNPQTTEFCATLGLVDIYALAGQSTQNSTSWREEGANEEEEDEDNRSSGSVDEPSEYPTDTSMLSNSYNPDEITIEDEWEEEEEEEKDGGEVKMTGTDAVVPEAPVGAQDSDRDSSPQREAVGRLVLPPPRTASEIDEPSDLPLRLPPPSTAFSSCFSQTSSEEEGATPPARVPKRPSGETKGSFNPTGSTPRIKRRNQTIYTAADNEES</sequence>
<reference evidence="15 16" key="1">
    <citation type="submission" date="2019-06" db="EMBL/GenBank/DDBJ databases">
        <title>A chromosome-scale genome assembly of the striped catfish, Pangasianodon hypophthalmus.</title>
        <authorList>
            <person name="Wen M."/>
            <person name="Zahm M."/>
            <person name="Roques C."/>
            <person name="Cabau C."/>
            <person name="Klopp C."/>
            <person name="Donnadieu C."/>
            <person name="Jouanno E."/>
            <person name="Avarre J.-C."/>
            <person name="Campet M."/>
            <person name="Ha T.T.T."/>
            <person name="Dugue R."/>
            <person name="Lampietro C."/>
            <person name="Louis A."/>
            <person name="Herpin A."/>
            <person name="Echchiki A."/>
            <person name="Berthelot C."/>
            <person name="Parey E."/>
            <person name="Roest-Crollius H."/>
            <person name="Braasch I."/>
            <person name="Postlethwait J."/>
            <person name="Bobe J."/>
            <person name="Montfort J."/>
            <person name="Bouchez O."/>
            <person name="Begum T."/>
            <person name="Schartl M."/>
            <person name="Guiguen Y."/>
        </authorList>
    </citation>
    <scope>NUCLEOTIDE SEQUENCE [LARGE SCALE GENOMIC DNA]</scope>
    <source>
        <strain evidence="15 16">Indonesia</strain>
        <tissue evidence="15">Blood</tissue>
    </source>
</reference>
<keyword evidence="7" id="KW-0479">Metal-binding</keyword>
<evidence type="ECO:0000256" key="1">
    <source>
        <dbReference type="ARBA" id="ARBA00001936"/>
    </source>
</evidence>
<dbReference type="InterPro" id="IPR004843">
    <property type="entry name" value="Calcineurin-like_PHP"/>
</dbReference>
<keyword evidence="8" id="KW-0378">Hydrolase</keyword>
<dbReference type="GO" id="GO:0008419">
    <property type="term" value="F:RNA lariat debranching enzyme activity"/>
    <property type="evidence" value="ECO:0007669"/>
    <property type="project" value="TreeGrafter"/>
</dbReference>
<comment type="cofactor">
    <cofactor evidence="1">
        <name>Mn(2+)</name>
        <dbReference type="ChEBI" id="CHEBI:29035"/>
    </cofactor>
</comment>
<comment type="caution">
    <text evidence="15">The sequence shown here is derived from an EMBL/GenBank/DDBJ whole genome shotgun (WGS) entry which is preliminary data.</text>
</comment>
<comment type="similarity">
    <text evidence="5">Belongs to the lariat debranching enzyme family.</text>
</comment>
<evidence type="ECO:0000256" key="8">
    <source>
        <dbReference type="ARBA" id="ARBA00022801"/>
    </source>
</evidence>
<feature type="compositionally biased region" description="Acidic residues" evidence="13">
    <location>
        <begin position="487"/>
        <end position="502"/>
    </location>
</feature>
<dbReference type="SUPFAM" id="SSF56300">
    <property type="entry name" value="Metallo-dependent phosphatases"/>
    <property type="match status" value="1"/>
</dbReference>
<dbReference type="InterPro" id="IPR041816">
    <property type="entry name" value="Dbr1_N"/>
</dbReference>
<dbReference type="GO" id="GO:0005634">
    <property type="term" value="C:nucleus"/>
    <property type="evidence" value="ECO:0007669"/>
    <property type="project" value="UniProtKB-SubCell"/>
</dbReference>
<dbReference type="GO" id="GO:0046872">
    <property type="term" value="F:metal ion binding"/>
    <property type="evidence" value="ECO:0007669"/>
    <property type="project" value="UniProtKB-KW"/>
</dbReference>
<dbReference type="Proteomes" id="UP000327468">
    <property type="component" value="Chromosome 5"/>
</dbReference>
<dbReference type="FunFam" id="3.60.21.10:FF:000035">
    <property type="entry name" value="Lariat debranching enzyme"/>
    <property type="match status" value="1"/>
</dbReference>
<organism evidence="15 16">
    <name type="scientific">Pangasianodon hypophthalmus</name>
    <name type="common">Striped catfish</name>
    <name type="synonym">Helicophagus hypophthalmus</name>
    <dbReference type="NCBI Taxonomy" id="310915"/>
    <lineage>
        <taxon>Eukaryota</taxon>
        <taxon>Metazoa</taxon>
        <taxon>Chordata</taxon>
        <taxon>Craniata</taxon>
        <taxon>Vertebrata</taxon>
        <taxon>Euteleostomi</taxon>
        <taxon>Actinopterygii</taxon>
        <taxon>Neopterygii</taxon>
        <taxon>Teleostei</taxon>
        <taxon>Ostariophysi</taxon>
        <taxon>Siluriformes</taxon>
        <taxon>Pangasiidae</taxon>
        <taxon>Pangasianodon</taxon>
    </lineage>
</organism>
<dbReference type="InterPro" id="IPR007708">
    <property type="entry name" value="DBR1_C"/>
</dbReference>
<dbReference type="InterPro" id="IPR029052">
    <property type="entry name" value="Metallo-depent_PP-like"/>
</dbReference>
<evidence type="ECO:0000256" key="3">
    <source>
        <dbReference type="ARBA" id="ARBA00001954"/>
    </source>
</evidence>
<dbReference type="SMART" id="SM01124">
    <property type="entry name" value="DBR1"/>
    <property type="match status" value="1"/>
</dbReference>
<evidence type="ECO:0000256" key="13">
    <source>
        <dbReference type="SAM" id="MobiDB-lite"/>
    </source>
</evidence>
<dbReference type="Pfam" id="PF00149">
    <property type="entry name" value="Metallophos"/>
    <property type="match status" value="1"/>
</dbReference>
<evidence type="ECO:0000256" key="11">
    <source>
        <dbReference type="ARBA" id="ARBA00023211"/>
    </source>
</evidence>
<dbReference type="EMBL" id="VFJC01000006">
    <property type="protein sequence ID" value="KAB5576808.1"/>
    <property type="molecule type" value="Genomic_DNA"/>
</dbReference>
<dbReference type="AlphaFoldDB" id="A0A5N5PC91"/>
<evidence type="ECO:0000259" key="14">
    <source>
        <dbReference type="SMART" id="SM01124"/>
    </source>
</evidence>
<evidence type="ECO:0000256" key="12">
    <source>
        <dbReference type="ARBA" id="ARBA00023242"/>
    </source>
</evidence>
<evidence type="ECO:0000256" key="4">
    <source>
        <dbReference type="ARBA" id="ARBA00004123"/>
    </source>
</evidence>
<evidence type="ECO:0000256" key="9">
    <source>
        <dbReference type="ARBA" id="ARBA00022833"/>
    </source>
</evidence>
<name>A0A5N5PC91_PANHP</name>
<evidence type="ECO:0000313" key="15">
    <source>
        <dbReference type="EMBL" id="KAB5576808.1"/>
    </source>
</evidence>
<dbReference type="GO" id="GO:0000398">
    <property type="term" value="P:mRNA splicing, via spliceosome"/>
    <property type="evidence" value="ECO:0007669"/>
    <property type="project" value="TreeGrafter"/>
</dbReference>
<keyword evidence="11" id="KW-0464">Manganese</keyword>
<accession>A0A5N5PC91</accession>
<keyword evidence="16" id="KW-1185">Reference proteome</keyword>
<gene>
    <name evidence="15" type="ORF">PHYPO_G00202770</name>
</gene>
<evidence type="ECO:0000256" key="6">
    <source>
        <dbReference type="ARBA" id="ARBA00022664"/>
    </source>
</evidence>
<keyword evidence="10" id="KW-0408">Iron</keyword>
<keyword evidence="9" id="KW-0862">Zinc</keyword>
<protein>
    <recommendedName>
        <fullName evidence="14">Lariat debranching enzyme C-terminal domain-containing protein</fullName>
    </recommendedName>
</protein>
<dbReference type="PANTHER" id="PTHR12849">
    <property type="entry name" value="RNA LARIAT DEBRANCHING ENZYME"/>
    <property type="match status" value="1"/>
</dbReference>
<feature type="compositionally biased region" description="Polar residues" evidence="13">
    <location>
        <begin position="472"/>
        <end position="483"/>
    </location>
</feature>
<evidence type="ECO:0000256" key="7">
    <source>
        <dbReference type="ARBA" id="ARBA00022723"/>
    </source>
</evidence>
<evidence type="ECO:0000256" key="10">
    <source>
        <dbReference type="ARBA" id="ARBA00023004"/>
    </source>
</evidence>
<comment type="subcellular location">
    <subcellularLocation>
        <location evidence="4">Nucleus</location>
    </subcellularLocation>
</comment>
<feature type="domain" description="Lariat debranching enzyme C-terminal" evidence="14">
    <location>
        <begin position="288"/>
        <end position="432"/>
    </location>
</feature>
<feature type="compositionally biased region" description="Polar residues" evidence="13">
    <location>
        <begin position="595"/>
        <end position="605"/>
    </location>
</feature>
<keyword evidence="6" id="KW-0507">mRNA processing</keyword>
<feature type="region of interest" description="Disordered" evidence="13">
    <location>
        <begin position="438"/>
        <end position="624"/>
    </location>
</feature>
<comment type="cofactor">
    <cofactor evidence="2">
        <name>Zn(2+)</name>
        <dbReference type="ChEBI" id="CHEBI:29105"/>
    </cofactor>
</comment>
<dbReference type="Pfam" id="PF05011">
    <property type="entry name" value="DBR1"/>
    <property type="match status" value="1"/>
</dbReference>
<dbReference type="CDD" id="cd00844">
    <property type="entry name" value="MPP_Dbr1_N"/>
    <property type="match status" value="1"/>
</dbReference>
<keyword evidence="12" id="KW-0539">Nucleus</keyword>
<evidence type="ECO:0000313" key="16">
    <source>
        <dbReference type="Proteomes" id="UP000327468"/>
    </source>
</evidence>